<keyword evidence="5" id="KW-0808">Transferase</keyword>
<feature type="domain" description="Protein kinase" evidence="11">
    <location>
        <begin position="1"/>
        <end position="163"/>
    </location>
</feature>
<evidence type="ECO:0000256" key="3">
    <source>
        <dbReference type="ARBA" id="ARBA00012513"/>
    </source>
</evidence>
<evidence type="ECO:0000256" key="9">
    <source>
        <dbReference type="ARBA" id="ARBA00047899"/>
    </source>
</evidence>
<comment type="caution">
    <text evidence="12">The sequence shown here is derived from an EMBL/GenBank/DDBJ whole genome shotgun (WGS) entry which is preliminary data.</text>
</comment>
<dbReference type="GO" id="GO:0005737">
    <property type="term" value="C:cytoplasm"/>
    <property type="evidence" value="ECO:0007669"/>
    <property type="project" value="TreeGrafter"/>
</dbReference>
<evidence type="ECO:0000313" key="12">
    <source>
        <dbReference type="EMBL" id="KAJ1206261.1"/>
    </source>
</evidence>
<keyword evidence="8" id="KW-0067">ATP-binding</keyword>
<evidence type="ECO:0000313" key="13">
    <source>
        <dbReference type="Proteomes" id="UP001066276"/>
    </source>
</evidence>
<reference evidence="12" key="1">
    <citation type="journal article" date="2022" name="bioRxiv">
        <title>Sequencing and chromosome-scale assembly of the giantPleurodeles waltlgenome.</title>
        <authorList>
            <person name="Brown T."/>
            <person name="Elewa A."/>
            <person name="Iarovenko S."/>
            <person name="Subramanian E."/>
            <person name="Araus A.J."/>
            <person name="Petzold A."/>
            <person name="Susuki M."/>
            <person name="Suzuki K.-i.T."/>
            <person name="Hayashi T."/>
            <person name="Toyoda A."/>
            <person name="Oliveira C."/>
            <person name="Osipova E."/>
            <person name="Leigh N.D."/>
            <person name="Simon A."/>
            <person name="Yun M.H."/>
        </authorList>
    </citation>
    <scope>NUCLEOTIDE SEQUENCE</scope>
    <source>
        <strain evidence="12">20211129_DDA</strain>
        <tissue evidence="12">Liver</tissue>
    </source>
</reference>
<dbReference type="AlphaFoldDB" id="A0AAV7W0P6"/>
<proteinExistence type="inferred from homology"/>
<evidence type="ECO:0000256" key="6">
    <source>
        <dbReference type="ARBA" id="ARBA00022741"/>
    </source>
</evidence>
<dbReference type="InterPro" id="IPR011009">
    <property type="entry name" value="Kinase-like_dom_sf"/>
</dbReference>
<protein>
    <recommendedName>
        <fullName evidence="3">non-specific serine/threonine protein kinase</fullName>
        <ecNumber evidence="3">2.7.11.1</ecNumber>
    </recommendedName>
</protein>
<dbReference type="GO" id="GO:0004674">
    <property type="term" value="F:protein serine/threonine kinase activity"/>
    <property type="evidence" value="ECO:0007669"/>
    <property type="project" value="UniProtKB-KW"/>
</dbReference>
<dbReference type="InterPro" id="IPR000719">
    <property type="entry name" value="Prot_kinase_dom"/>
</dbReference>
<dbReference type="Gene3D" id="1.10.510.10">
    <property type="entry name" value="Transferase(Phosphotransferase) domain 1"/>
    <property type="match status" value="1"/>
</dbReference>
<gene>
    <name evidence="12" type="ORF">NDU88_001670</name>
</gene>
<dbReference type="PANTHER" id="PTHR22984:SF25">
    <property type="entry name" value="PROTEIN KINASE DOMAIN-CONTAINING PROTEIN"/>
    <property type="match status" value="1"/>
</dbReference>
<dbReference type="GO" id="GO:0043066">
    <property type="term" value="P:negative regulation of apoptotic process"/>
    <property type="evidence" value="ECO:0007669"/>
    <property type="project" value="TreeGrafter"/>
</dbReference>
<comment type="catalytic activity">
    <reaction evidence="10">
        <text>L-seryl-[protein] + ATP = O-phospho-L-seryl-[protein] + ADP + H(+)</text>
        <dbReference type="Rhea" id="RHEA:17989"/>
        <dbReference type="Rhea" id="RHEA-COMP:9863"/>
        <dbReference type="Rhea" id="RHEA-COMP:11604"/>
        <dbReference type="ChEBI" id="CHEBI:15378"/>
        <dbReference type="ChEBI" id="CHEBI:29999"/>
        <dbReference type="ChEBI" id="CHEBI:30616"/>
        <dbReference type="ChEBI" id="CHEBI:83421"/>
        <dbReference type="ChEBI" id="CHEBI:456216"/>
        <dbReference type="EC" id="2.7.11.1"/>
    </reaction>
</comment>
<keyword evidence="7" id="KW-0418">Kinase</keyword>
<name>A0AAV7W0P6_PLEWA</name>
<accession>A0AAV7W0P6</accession>
<evidence type="ECO:0000256" key="4">
    <source>
        <dbReference type="ARBA" id="ARBA00022527"/>
    </source>
</evidence>
<comment type="similarity">
    <text evidence="2">Belongs to the protein kinase superfamily. CAMK Ser/Thr protein kinase family. PIM subfamily.</text>
</comment>
<evidence type="ECO:0000256" key="8">
    <source>
        <dbReference type="ARBA" id="ARBA00022840"/>
    </source>
</evidence>
<sequence>MLLSKFGTLTHLCNPSSVAHFPAKILPPAKWEKESFEKVYELKKKLKEVGSPAFRSVIQLLDWYERPDCFLLVRPKPINGLFDFIMEKGSRDEEAARTFFLQVLEAVCHCYSCGVVHCSFTDENLLLDLCSGELLLIDMGSRVLLKDSIYPDFDRTQVYRPQE</sequence>
<dbReference type="EC" id="2.7.11.1" evidence="3"/>
<dbReference type="GO" id="GO:0005524">
    <property type="term" value="F:ATP binding"/>
    <property type="evidence" value="ECO:0007669"/>
    <property type="project" value="UniProtKB-KW"/>
</dbReference>
<dbReference type="Pfam" id="PF00069">
    <property type="entry name" value="Pkinase"/>
    <property type="match status" value="1"/>
</dbReference>
<dbReference type="PANTHER" id="PTHR22984">
    <property type="entry name" value="SERINE/THREONINE-PROTEIN KINASE PIM"/>
    <property type="match status" value="1"/>
</dbReference>
<dbReference type="GO" id="GO:0007346">
    <property type="term" value="P:regulation of mitotic cell cycle"/>
    <property type="evidence" value="ECO:0007669"/>
    <property type="project" value="TreeGrafter"/>
</dbReference>
<evidence type="ECO:0000256" key="2">
    <source>
        <dbReference type="ARBA" id="ARBA00005505"/>
    </source>
</evidence>
<evidence type="ECO:0000256" key="10">
    <source>
        <dbReference type="ARBA" id="ARBA00048679"/>
    </source>
</evidence>
<evidence type="ECO:0000256" key="7">
    <source>
        <dbReference type="ARBA" id="ARBA00022777"/>
    </source>
</evidence>
<dbReference type="Gene3D" id="3.30.200.20">
    <property type="entry name" value="Phosphorylase Kinase, domain 1"/>
    <property type="match status" value="1"/>
</dbReference>
<keyword evidence="6" id="KW-0547">Nucleotide-binding</keyword>
<dbReference type="Proteomes" id="UP001066276">
    <property type="component" value="Chromosome 1_2"/>
</dbReference>
<dbReference type="PROSITE" id="PS50011">
    <property type="entry name" value="PROTEIN_KINASE_DOM"/>
    <property type="match status" value="1"/>
</dbReference>
<comment type="subcellular location">
    <subcellularLocation>
        <location evidence="1">Host cell</location>
    </subcellularLocation>
</comment>
<organism evidence="12 13">
    <name type="scientific">Pleurodeles waltl</name>
    <name type="common">Iberian ribbed newt</name>
    <dbReference type="NCBI Taxonomy" id="8319"/>
    <lineage>
        <taxon>Eukaryota</taxon>
        <taxon>Metazoa</taxon>
        <taxon>Chordata</taxon>
        <taxon>Craniata</taxon>
        <taxon>Vertebrata</taxon>
        <taxon>Euteleostomi</taxon>
        <taxon>Amphibia</taxon>
        <taxon>Batrachia</taxon>
        <taxon>Caudata</taxon>
        <taxon>Salamandroidea</taxon>
        <taxon>Salamandridae</taxon>
        <taxon>Pleurodelinae</taxon>
        <taxon>Pleurodeles</taxon>
    </lineage>
</organism>
<keyword evidence="13" id="KW-1185">Reference proteome</keyword>
<evidence type="ECO:0000256" key="1">
    <source>
        <dbReference type="ARBA" id="ARBA00004340"/>
    </source>
</evidence>
<dbReference type="InterPro" id="IPR051138">
    <property type="entry name" value="PIM_Ser/Thr_kinase"/>
</dbReference>
<keyword evidence="4" id="KW-0723">Serine/threonine-protein kinase</keyword>
<dbReference type="GO" id="GO:0043657">
    <property type="term" value="C:host cell"/>
    <property type="evidence" value="ECO:0007669"/>
    <property type="project" value="UniProtKB-SubCell"/>
</dbReference>
<dbReference type="SUPFAM" id="SSF56112">
    <property type="entry name" value="Protein kinase-like (PK-like)"/>
    <property type="match status" value="1"/>
</dbReference>
<dbReference type="EMBL" id="JANPWB010000002">
    <property type="protein sequence ID" value="KAJ1206261.1"/>
    <property type="molecule type" value="Genomic_DNA"/>
</dbReference>
<comment type="catalytic activity">
    <reaction evidence="9">
        <text>L-threonyl-[protein] + ATP = O-phospho-L-threonyl-[protein] + ADP + H(+)</text>
        <dbReference type="Rhea" id="RHEA:46608"/>
        <dbReference type="Rhea" id="RHEA-COMP:11060"/>
        <dbReference type="Rhea" id="RHEA-COMP:11605"/>
        <dbReference type="ChEBI" id="CHEBI:15378"/>
        <dbReference type="ChEBI" id="CHEBI:30013"/>
        <dbReference type="ChEBI" id="CHEBI:30616"/>
        <dbReference type="ChEBI" id="CHEBI:61977"/>
        <dbReference type="ChEBI" id="CHEBI:456216"/>
        <dbReference type="EC" id="2.7.11.1"/>
    </reaction>
</comment>
<evidence type="ECO:0000256" key="5">
    <source>
        <dbReference type="ARBA" id="ARBA00022679"/>
    </source>
</evidence>
<evidence type="ECO:0000259" key="11">
    <source>
        <dbReference type="PROSITE" id="PS50011"/>
    </source>
</evidence>